<accession>W9Z580</accession>
<reference evidence="2" key="2">
    <citation type="submission" date="2014-02" db="EMBL/GenBank/DDBJ databases">
        <title>Annotation of the Genome Sequence of Fusarium oxysporum f. sp. melonis 26406.</title>
        <authorList>
            <consortium name="The Broad Institute Genomics Platform"/>
            <person name="Ma L.-J."/>
            <person name="Corby-Kistler H."/>
            <person name="Broz K."/>
            <person name="Gale L.R."/>
            <person name="Jonkers W."/>
            <person name="O'Donnell K."/>
            <person name="Ploetz R."/>
            <person name="Steinberg C."/>
            <person name="Schwartz D.C."/>
            <person name="VanEtten H."/>
            <person name="Zhou S."/>
            <person name="Young S.K."/>
            <person name="Zeng Q."/>
            <person name="Gargeya S."/>
            <person name="Fitzgerald M."/>
            <person name="Abouelleil A."/>
            <person name="Alvarado L."/>
            <person name="Chapman S.B."/>
            <person name="Gainer-Dewar J."/>
            <person name="Goldberg J."/>
            <person name="Griggs A."/>
            <person name="Gujja S."/>
            <person name="Hansen M."/>
            <person name="Howarth C."/>
            <person name="Imamovic A."/>
            <person name="Ireland A."/>
            <person name="Larimer J."/>
            <person name="McCowan C."/>
            <person name="Murphy C."/>
            <person name="Pearson M."/>
            <person name="Poon T.W."/>
            <person name="Priest M."/>
            <person name="Roberts A."/>
            <person name="Saif S."/>
            <person name="Shea T."/>
            <person name="Sykes S."/>
            <person name="Wortman J."/>
            <person name="Nusbaum C."/>
            <person name="Birren B."/>
        </authorList>
    </citation>
    <scope>NUCLEOTIDE SEQUENCE</scope>
    <source>
        <strain evidence="2">26406</strain>
    </source>
</reference>
<gene>
    <name evidence="2" type="ORF">FOMG_19798</name>
</gene>
<dbReference type="Proteomes" id="UP000030703">
    <property type="component" value="Unassembled WGS sequence"/>
</dbReference>
<feature type="region of interest" description="Disordered" evidence="1">
    <location>
        <begin position="1"/>
        <end position="36"/>
    </location>
</feature>
<reference evidence="2" key="1">
    <citation type="submission" date="2012-04" db="EMBL/GenBank/DDBJ databases">
        <title>The Genome Sequence of Fusarium oxysporum melonis.</title>
        <authorList>
            <consortium name="The Broad Institute Genome Sequencing Platform"/>
            <person name="Ma L.-J."/>
            <person name="Gale L.R."/>
            <person name="Schwartz D.C."/>
            <person name="Zhou S."/>
            <person name="Corby-Kistler H."/>
            <person name="Young S.K."/>
            <person name="Zeng Q."/>
            <person name="Gargeya S."/>
            <person name="Fitzgerald M."/>
            <person name="Haas B."/>
            <person name="Abouelleil A."/>
            <person name="Alvarado L."/>
            <person name="Arachchi H.M."/>
            <person name="Berlin A."/>
            <person name="Brown A."/>
            <person name="Chapman S.B."/>
            <person name="Chen Z."/>
            <person name="Dunbar C."/>
            <person name="Freedman E."/>
            <person name="Gearin G."/>
            <person name="Goldberg J."/>
            <person name="Griggs A."/>
            <person name="Gujja S."/>
            <person name="Heiman D."/>
            <person name="Howarth C."/>
            <person name="Larson L."/>
            <person name="Lui A."/>
            <person name="MacDonald P.J.P."/>
            <person name="Montmayeur A."/>
            <person name="Murphy C."/>
            <person name="Neiman D."/>
            <person name="Pearson M."/>
            <person name="Priest M."/>
            <person name="Roberts A."/>
            <person name="Saif S."/>
            <person name="Shea T."/>
            <person name="Shenoy N."/>
            <person name="Sisk P."/>
            <person name="Stolte C."/>
            <person name="Sykes S."/>
            <person name="Wortman J."/>
            <person name="Nusbaum C."/>
            <person name="Birren B."/>
        </authorList>
    </citation>
    <scope>NUCLEOTIDE SEQUENCE</scope>
    <source>
        <strain evidence="2">26406</strain>
    </source>
</reference>
<evidence type="ECO:0000256" key="1">
    <source>
        <dbReference type="SAM" id="MobiDB-lite"/>
    </source>
</evidence>
<dbReference type="VEuPathDB" id="FungiDB:FOMG_19798"/>
<name>W9Z580_FUSOX</name>
<protein>
    <submittedName>
        <fullName evidence="2">Uncharacterized protein</fullName>
    </submittedName>
</protein>
<dbReference type="EMBL" id="KI980909">
    <property type="protein sequence ID" value="EXK23423.1"/>
    <property type="molecule type" value="Genomic_DNA"/>
</dbReference>
<sequence length="36" mass="3991">MAQMVSKRMGAFGTKSSSFFPQSPSPPYYSSHPTKH</sequence>
<dbReference type="AlphaFoldDB" id="W9Z580"/>
<dbReference type="HOGENOM" id="CLU_3359744_0_0_1"/>
<organism evidence="2">
    <name type="scientific">Fusarium oxysporum f. sp. melonis 26406</name>
    <dbReference type="NCBI Taxonomy" id="1089452"/>
    <lineage>
        <taxon>Eukaryota</taxon>
        <taxon>Fungi</taxon>
        <taxon>Dikarya</taxon>
        <taxon>Ascomycota</taxon>
        <taxon>Pezizomycotina</taxon>
        <taxon>Sordariomycetes</taxon>
        <taxon>Hypocreomycetidae</taxon>
        <taxon>Hypocreales</taxon>
        <taxon>Nectriaceae</taxon>
        <taxon>Fusarium</taxon>
        <taxon>Fusarium oxysporum species complex</taxon>
    </lineage>
</organism>
<evidence type="ECO:0000313" key="2">
    <source>
        <dbReference type="EMBL" id="EXK23423.1"/>
    </source>
</evidence>
<proteinExistence type="predicted"/>